<dbReference type="RefSeq" id="WP_183775388.1">
    <property type="nucleotide sequence ID" value="NZ_JACHFW010000011.1"/>
</dbReference>
<sequence length="74" mass="8667">MLKKDYPQQILEKYRSELNKMASYSGDRKKYRTLVSLLCSLKIQGGGKIAAQIANDWRQLYKNRPAMMDELKKL</sequence>
<proteinExistence type="predicted"/>
<comment type="caution">
    <text evidence="1">The sequence shown here is derived from an EMBL/GenBank/DDBJ whole genome shotgun (WGS) entry which is preliminary data.</text>
</comment>
<keyword evidence="2" id="KW-1185">Reference proteome</keyword>
<dbReference type="EMBL" id="JACHFW010000011">
    <property type="protein sequence ID" value="MBB5265482.1"/>
    <property type="molecule type" value="Genomic_DNA"/>
</dbReference>
<evidence type="ECO:0000313" key="1">
    <source>
        <dbReference type="EMBL" id="MBB5265482.1"/>
    </source>
</evidence>
<gene>
    <name evidence="1" type="ORF">HNP82_002628</name>
</gene>
<protein>
    <submittedName>
        <fullName evidence="1">Uncharacterized protein</fullName>
    </submittedName>
</protein>
<name>A0A7W8HD48_9FIRM</name>
<accession>A0A7W8HD48</accession>
<dbReference type="Proteomes" id="UP000543642">
    <property type="component" value="Unassembled WGS sequence"/>
</dbReference>
<evidence type="ECO:0000313" key="2">
    <source>
        <dbReference type="Proteomes" id="UP000543642"/>
    </source>
</evidence>
<reference evidence="1 2" key="1">
    <citation type="submission" date="2020-08" db="EMBL/GenBank/DDBJ databases">
        <title>Genomic Encyclopedia of Type Strains, Phase IV (KMG-IV): sequencing the most valuable type-strain genomes for metagenomic binning, comparative biology and taxonomic classification.</title>
        <authorList>
            <person name="Goeker M."/>
        </authorList>
    </citation>
    <scope>NUCLEOTIDE SEQUENCE [LARGE SCALE GENOMIC DNA]</scope>
    <source>
        <strain evidence="1 2">DSM 106146</strain>
    </source>
</reference>
<organism evidence="1 2">
    <name type="scientific">Catenibacillus scindens</name>
    <dbReference type="NCBI Taxonomy" id="673271"/>
    <lineage>
        <taxon>Bacteria</taxon>
        <taxon>Bacillati</taxon>
        <taxon>Bacillota</taxon>
        <taxon>Clostridia</taxon>
        <taxon>Lachnospirales</taxon>
        <taxon>Lachnospiraceae</taxon>
        <taxon>Catenibacillus</taxon>
    </lineage>
</organism>
<dbReference type="AlphaFoldDB" id="A0A7W8HD48"/>